<comment type="similarity">
    <text evidence="3">Belongs to the eIF-2B alpha/beta/delta subunits family. MtnA subfamily.</text>
</comment>
<sequence>MSSSDSGFASGTLQSILWERPTLHVLDQLVLPMEKKYIKVETVQDTFDVIRNMNVRGAPLIAIVAALGLASHLVVFANENSGNDGSFDKVLDFSITGIKKLRLSRPTAVNLFEAMDILEQLVESLKLDLNQSDKSEQEKVEAFVNEFVAKCEWMKDRDIADNLSMGNLGSEYLISKHYKTNADQSGKFSVLTHCNTGSLATAGYGTALGIIRSCYKANLGLDHVYCTETRPYNQGSRLTAFELDHDKIPYTLITDSMKTAPIKAIIVGADRVCANGDVANKIGTFQLSLIANHYGIDFIIAAPTTTIDLSLPSGSHIPIESRSSSEILTASGTLIENDSSSNRNNEKTPQRVSVAVAPDSFNVWNPAFDVTPAKYITAIVTETCVFLKDPATGEFDLSSCKK</sequence>
<dbReference type="NCBIfam" id="TIGR00512">
    <property type="entry name" value="salvage_mtnA"/>
    <property type="match status" value="1"/>
</dbReference>
<dbReference type="InterPro" id="IPR011559">
    <property type="entry name" value="Initiation_fac_2B_a/b/d"/>
</dbReference>
<dbReference type="GO" id="GO:0046523">
    <property type="term" value="F:S-methyl-5-thioribose-1-phosphate isomerase activity"/>
    <property type="evidence" value="ECO:0007669"/>
    <property type="project" value="UniProtKB-UniRule"/>
</dbReference>
<keyword evidence="5" id="KW-1185">Reference proteome</keyword>
<name>A0A2T9ZDQ3_9FUNG</name>
<reference evidence="4 5" key="1">
    <citation type="journal article" date="2018" name="MBio">
        <title>Comparative Genomics Reveals the Core Gene Toolbox for the Fungus-Insect Symbiosis.</title>
        <authorList>
            <person name="Wang Y."/>
            <person name="Stata M."/>
            <person name="Wang W."/>
            <person name="Stajich J.E."/>
            <person name="White M.M."/>
            <person name="Moncalvo J.M."/>
        </authorList>
    </citation>
    <scope>NUCLEOTIDE SEQUENCE [LARGE SCALE GENOMIC DNA]</scope>
    <source>
        <strain evidence="4 5">SC-DP-2</strain>
    </source>
</reference>
<dbReference type="SUPFAM" id="SSF100950">
    <property type="entry name" value="NagB/RpiA/CoA transferase-like"/>
    <property type="match status" value="1"/>
</dbReference>
<dbReference type="Gene3D" id="1.20.120.420">
    <property type="entry name" value="translation initiation factor eif-2b, domain 1"/>
    <property type="match status" value="1"/>
</dbReference>
<evidence type="ECO:0000313" key="4">
    <source>
        <dbReference type="EMBL" id="PVV02716.1"/>
    </source>
</evidence>
<keyword evidence="3" id="KW-0963">Cytoplasm</keyword>
<evidence type="ECO:0000313" key="5">
    <source>
        <dbReference type="Proteomes" id="UP000245609"/>
    </source>
</evidence>
<dbReference type="EMBL" id="MBFS01000352">
    <property type="protein sequence ID" value="PVV02716.1"/>
    <property type="molecule type" value="Genomic_DNA"/>
</dbReference>
<dbReference type="InterPro" id="IPR000649">
    <property type="entry name" value="IF-2B-related"/>
</dbReference>
<dbReference type="FunFam" id="3.40.50.10470:FF:000006">
    <property type="entry name" value="Methylthioribose-1-phosphate isomerase"/>
    <property type="match status" value="1"/>
</dbReference>
<comment type="catalytic activity">
    <reaction evidence="3">
        <text>5-(methylsulfanyl)-alpha-D-ribose 1-phosphate = 5-(methylsulfanyl)-D-ribulose 1-phosphate</text>
        <dbReference type="Rhea" id="RHEA:19989"/>
        <dbReference type="ChEBI" id="CHEBI:58533"/>
        <dbReference type="ChEBI" id="CHEBI:58548"/>
        <dbReference type="EC" id="5.3.1.23"/>
    </reaction>
</comment>
<evidence type="ECO:0000256" key="3">
    <source>
        <dbReference type="HAMAP-Rule" id="MF_03119"/>
    </source>
</evidence>
<comment type="caution">
    <text evidence="4">The sequence shown here is derived from an EMBL/GenBank/DDBJ whole genome shotgun (WGS) entry which is preliminary data.</text>
</comment>
<keyword evidence="2 3" id="KW-0413">Isomerase</keyword>
<comment type="subcellular location">
    <subcellularLocation>
        <location evidence="3">Cytoplasm</location>
    </subcellularLocation>
    <subcellularLocation>
        <location evidence="3">Nucleus</location>
    </subcellularLocation>
</comment>
<keyword evidence="1 3" id="KW-0486">Methionine biosynthesis</keyword>
<dbReference type="NCBIfam" id="TIGR00524">
    <property type="entry name" value="eIF-2B_rel"/>
    <property type="match status" value="1"/>
</dbReference>
<evidence type="ECO:0000256" key="1">
    <source>
        <dbReference type="ARBA" id="ARBA00023167"/>
    </source>
</evidence>
<dbReference type="Proteomes" id="UP000245609">
    <property type="component" value="Unassembled WGS sequence"/>
</dbReference>
<dbReference type="OrthoDB" id="2461at2759"/>
<dbReference type="PANTHER" id="PTHR43475">
    <property type="entry name" value="METHYLTHIORIBOSE-1-PHOSPHATE ISOMERASE"/>
    <property type="match status" value="1"/>
</dbReference>
<dbReference type="HAMAP" id="MF_01678">
    <property type="entry name" value="Salvage_MtnA"/>
    <property type="match status" value="1"/>
</dbReference>
<organism evidence="4 5">
    <name type="scientific">Smittium megazygosporum</name>
    <dbReference type="NCBI Taxonomy" id="133381"/>
    <lineage>
        <taxon>Eukaryota</taxon>
        <taxon>Fungi</taxon>
        <taxon>Fungi incertae sedis</taxon>
        <taxon>Zoopagomycota</taxon>
        <taxon>Kickxellomycotina</taxon>
        <taxon>Harpellomycetes</taxon>
        <taxon>Harpellales</taxon>
        <taxon>Legeriomycetaceae</taxon>
        <taxon>Smittium</taxon>
    </lineage>
</organism>
<protein>
    <recommendedName>
        <fullName evidence="3">Methylthioribose-1-phosphate isomerase</fullName>
        <shortName evidence="3">M1Pi</shortName>
        <shortName evidence="3">MTR-1-P isomerase</shortName>
        <ecNumber evidence="3">5.3.1.23</ecNumber>
    </recommendedName>
    <alternativeName>
        <fullName evidence="3">S-methyl-5-thioribose-1-phosphate isomerase</fullName>
    </alternativeName>
    <alternativeName>
        <fullName evidence="3">Translation initiation factor eIF-2B subunit alpha/beta/delta-like protein</fullName>
    </alternativeName>
</protein>
<dbReference type="NCBIfam" id="NF004326">
    <property type="entry name" value="PRK05720.1"/>
    <property type="match status" value="1"/>
</dbReference>
<dbReference type="Gene3D" id="3.40.50.10470">
    <property type="entry name" value="Translation initiation factor eif-2b, domain 2"/>
    <property type="match status" value="1"/>
</dbReference>
<comment type="function">
    <text evidence="3">Catalyzes the interconversion of methylthioribose-1-phosphate (MTR-1-P) into methylthioribulose-1-phosphate (MTRu-1-P).</text>
</comment>
<dbReference type="InterPro" id="IPR027363">
    <property type="entry name" value="M1Pi_N"/>
</dbReference>
<gene>
    <name evidence="3" type="primary">MRI1</name>
    <name evidence="4" type="ORF">BB560_002821</name>
</gene>
<dbReference type="STRING" id="133381.A0A2T9ZDQ3"/>
<dbReference type="InterPro" id="IPR037171">
    <property type="entry name" value="NagB/RpiA_transferase-like"/>
</dbReference>
<dbReference type="EC" id="5.3.1.23" evidence="3"/>
<dbReference type="GO" id="GO:0005634">
    <property type="term" value="C:nucleus"/>
    <property type="evidence" value="ECO:0007669"/>
    <property type="project" value="UniProtKB-SubCell"/>
</dbReference>
<proteinExistence type="inferred from homology"/>
<dbReference type="FunFam" id="1.20.120.420:FF:000003">
    <property type="entry name" value="Methylthioribose-1-phosphate isomerase"/>
    <property type="match status" value="1"/>
</dbReference>
<dbReference type="UniPathway" id="UPA00904">
    <property type="reaction ID" value="UER00874"/>
</dbReference>
<comment type="pathway">
    <text evidence="3">Amino-acid biosynthesis; L-methionine biosynthesis via salvage pathway; L-methionine from S-methyl-5-thio-alpha-D-ribose 1-phosphate: step 1/6.</text>
</comment>
<dbReference type="PANTHER" id="PTHR43475:SF1">
    <property type="entry name" value="METHYLTHIORIBOSE-1-PHOSPHATE ISOMERASE"/>
    <property type="match status" value="1"/>
</dbReference>
<feature type="active site" description="Proton donor" evidence="3">
    <location>
        <position position="270"/>
    </location>
</feature>
<keyword evidence="3" id="KW-0028">Amino-acid biosynthesis</keyword>
<evidence type="ECO:0000256" key="2">
    <source>
        <dbReference type="ARBA" id="ARBA00023235"/>
    </source>
</evidence>
<dbReference type="GO" id="GO:0005737">
    <property type="term" value="C:cytoplasm"/>
    <property type="evidence" value="ECO:0007669"/>
    <property type="project" value="UniProtKB-SubCell"/>
</dbReference>
<keyword evidence="3" id="KW-0539">Nucleus</keyword>
<dbReference type="Pfam" id="PF01008">
    <property type="entry name" value="IF-2B"/>
    <property type="match status" value="1"/>
</dbReference>
<dbReference type="GO" id="GO:0019509">
    <property type="term" value="P:L-methionine salvage from methylthioadenosine"/>
    <property type="evidence" value="ECO:0007669"/>
    <property type="project" value="UniProtKB-UniRule"/>
</dbReference>
<dbReference type="AlphaFoldDB" id="A0A2T9ZDQ3"/>
<feature type="site" description="Transition state stabilizer" evidence="3">
    <location>
        <position position="194"/>
    </location>
</feature>
<accession>A0A2T9ZDQ3</accession>
<dbReference type="InterPro" id="IPR005251">
    <property type="entry name" value="IF-M1Pi"/>
</dbReference>
<dbReference type="InterPro" id="IPR042529">
    <property type="entry name" value="IF_2B-like_C"/>
</dbReference>